<dbReference type="AlphaFoldDB" id="A0A091CT92"/>
<proteinExistence type="predicted"/>
<dbReference type="Proteomes" id="UP000028990">
    <property type="component" value="Unassembled WGS sequence"/>
</dbReference>
<organism evidence="1 2">
    <name type="scientific">Fukomys damarensis</name>
    <name type="common">Damaraland mole rat</name>
    <name type="synonym">Cryptomys damarensis</name>
    <dbReference type="NCBI Taxonomy" id="885580"/>
    <lineage>
        <taxon>Eukaryota</taxon>
        <taxon>Metazoa</taxon>
        <taxon>Chordata</taxon>
        <taxon>Craniata</taxon>
        <taxon>Vertebrata</taxon>
        <taxon>Euteleostomi</taxon>
        <taxon>Mammalia</taxon>
        <taxon>Eutheria</taxon>
        <taxon>Euarchontoglires</taxon>
        <taxon>Glires</taxon>
        <taxon>Rodentia</taxon>
        <taxon>Hystricomorpha</taxon>
        <taxon>Bathyergidae</taxon>
        <taxon>Fukomys</taxon>
    </lineage>
</organism>
<gene>
    <name evidence="1" type="ORF">H920_17052</name>
</gene>
<name>A0A091CT92_FUKDA</name>
<evidence type="ECO:0000313" key="2">
    <source>
        <dbReference type="Proteomes" id="UP000028990"/>
    </source>
</evidence>
<dbReference type="EMBL" id="KN124353">
    <property type="protein sequence ID" value="KFO21622.1"/>
    <property type="molecule type" value="Genomic_DNA"/>
</dbReference>
<reference evidence="1 2" key="1">
    <citation type="submission" date="2013-11" db="EMBL/GenBank/DDBJ databases">
        <title>The Damaraland mole rat (Fukomys damarensis) genome and evolution of African mole rats.</title>
        <authorList>
            <person name="Gladyshev V.N."/>
            <person name="Fang X."/>
        </authorList>
    </citation>
    <scope>NUCLEOTIDE SEQUENCE [LARGE SCALE GENOMIC DNA]</scope>
    <source>
        <tissue evidence="1">Liver</tissue>
    </source>
</reference>
<protein>
    <submittedName>
        <fullName evidence="1">Uncharacterized protein</fullName>
    </submittedName>
</protein>
<sequence length="147" mass="15876">MSGSHICKEESEPCEIHKQKGSRRDAVIKLPCFGTRTALASRPRGTALDASSLRFRGLRSPHPHSDPSTFQQRPSLCFEGFRRPAPPAGLPQVCCSVIKVPVRLGFWGKLCSRMGAASYETVMAKGTDREAVAERASALGSESECGS</sequence>
<keyword evidence="2" id="KW-1185">Reference proteome</keyword>
<evidence type="ECO:0000313" key="1">
    <source>
        <dbReference type="EMBL" id="KFO21622.1"/>
    </source>
</evidence>
<accession>A0A091CT92</accession>